<organism evidence="1 2">
    <name type="scientific">Rhizobium chutanense</name>
    <dbReference type="NCBI Taxonomy" id="2035448"/>
    <lineage>
        <taxon>Bacteria</taxon>
        <taxon>Pseudomonadati</taxon>
        <taxon>Pseudomonadota</taxon>
        <taxon>Alphaproteobacteria</taxon>
        <taxon>Hyphomicrobiales</taxon>
        <taxon>Rhizobiaceae</taxon>
        <taxon>Rhizobium/Agrobacterium group</taxon>
        <taxon>Rhizobium</taxon>
    </lineage>
</organism>
<dbReference type="Proteomes" id="UP000278081">
    <property type="component" value="Unassembled WGS sequence"/>
</dbReference>
<dbReference type="RefSeq" id="WP_126910473.1">
    <property type="nucleotide sequence ID" value="NZ_ML133765.1"/>
</dbReference>
<comment type="caution">
    <text evidence="1">The sequence shown here is derived from an EMBL/GenBank/DDBJ whole genome shotgun (WGS) entry which is preliminary data.</text>
</comment>
<dbReference type="OrthoDB" id="9785398at2"/>
<dbReference type="Pfam" id="PF13714">
    <property type="entry name" value="PEP_mutase"/>
    <property type="match status" value="1"/>
</dbReference>
<proteinExistence type="predicted"/>
<sequence>MNQIEKAKAFAALHRKGDPIVLYNIWDAGTAKAVADAGARALATGSWSVAAAHGFADGEKLPMAVLVETAKSINDAVDLPLSVDFEGAYSAEPQGAAANVARLVEIGAIGINFEDRVVAGEGLYPVESQAARIRAIRAIRAMADGRDIPFFINARTDLFLAESDLSKHAGLVDEAIERGRAYAAAGGNGFFVPGLIDPGLIEKICAALSLPVNIMMRAGAPDVKTLAKLGVGRISYGPGPYRSMMEKLKQEAAAIYSLL</sequence>
<keyword evidence="1" id="KW-0456">Lyase</keyword>
<dbReference type="PANTHER" id="PTHR42905">
    <property type="entry name" value="PHOSPHOENOLPYRUVATE CARBOXYLASE"/>
    <property type="match status" value="1"/>
</dbReference>
<gene>
    <name evidence="1" type="ORF">EFR84_20445</name>
</gene>
<evidence type="ECO:0000313" key="2">
    <source>
        <dbReference type="Proteomes" id="UP000278081"/>
    </source>
</evidence>
<reference evidence="1 2" key="1">
    <citation type="submission" date="2018-11" db="EMBL/GenBank/DDBJ databases">
        <title>Rhizobium chutanense sp. nov., isolated from root nodules of Phaseolus vulgaris in China.</title>
        <authorList>
            <person name="Huo Y."/>
        </authorList>
    </citation>
    <scope>NUCLEOTIDE SEQUENCE [LARGE SCALE GENOMIC DNA]</scope>
    <source>
        <strain evidence="1 2">C16</strain>
    </source>
</reference>
<evidence type="ECO:0000313" key="1">
    <source>
        <dbReference type="EMBL" id="RUM02747.1"/>
    </source>
</evidence>
<protein>
    <submittedName>
        <fullName evidence="1">Isocitrate lyase/phosphoenolpyruvate mutase family protein</fullName>
    </submittedName>
</protein>
<dbReference type="Gene3D" id="3.20.20.60">
    <property type="entry name" value="Phosphoenolpyruvate-binding domains"/>
    <property type="match status" value="1"/>
</dbReference>
<dbReference type="InterPro" id="IPR015813">
    <property type="entry name" value="Pyrv/PenolPyrv_kinase-like_dom"/>
</dbReference>
<dbReference type="CDD" id="cd00377">
    <property type="entry name" value="ICL_PEPM"/>
    <property type="match status" value="1"/>
</dbReference>
<dbReference type="GO" id="GO:0016829">
    <property type="term" value="F:lyase activity"/>
    <property type="evidence" value="ECO:0007669"/>
    <property type="project" value="UniProtKB-KW"/>
</dbReference>
<name>A0A3S0QEL0_9HYPH</name>
<dbReference type="AlphaFoldDB" id="A0A3S0QEL0"/>
<dbReference type="PANTHER" id="PTHR42905:SF16">
    <property type="entry name" value="CARBOXYPHOSPHONOENOLPYRUVATE PHOSPHONOMUTASE-LIKE PROTEIN (AFU_ORTHOLOGUE AFUA_5G07230)"/>
    <property type="match status" value="1"/>
</dbReference>
<accession>A0A3S0QEL0</accession>
<keyword evidence="1" id="KW-0670">Pyruvate</keyword>
<dbReference type="InterPro" id="IPR040442">
    <property type="entry name" value="Pyrv_kinase-like_dom_sf"/>
</dbReference>
<dbReference type="SUPFAM" id="SSF51621">
    <property type="entry name" value="Phosphoenolpyruvate/pyruvate domain"/>
    <property type="match status" value="1"/>
</dbReference>
<dbReference type="EMBL" id="RJTJ01000018">
    <property type="protein sequence ID" value="RUM02747.1"/>
    <property type="molecule type" value="Genomic_DNA"/>
</dbReference>
<dbReference type="InterPro" id="IPR039556">
    <property type="entry name" value="ICL/PEPM"/>
</dbReference>